<evidence type="ECO:0000313" key="1">
    <source>
        <dbReference type="EMBL" id="CAJ2636779.1"/>
    </source>
</evidence>
<evidence type="ECO:0000313" key="2">
    <source>
        <dbReference type="Proteomes" id="UP001177021"/>
    </source>
</evidence>
<dbReference type="Proteomes" id="UP001177021">
    <property type="component" value="Unassembled WGS sequence"/>
</dbReference>
<keyword evidence="2" id="KW-1185">Reference proteome</keyword>
<gene>
    <name evidence="1" type="ORF">MILVUS5_LOCUS7235</name>
</gene>
<proteinExistence type="predicted"/>
<sequence length="365" mass="41365">MKQIPSLKSPTTPPLLNVSKHYHVPKMKKMVFVGFLVMVVLLGCNIMVDGENNELSFKQISNINKEGSYLGIVVPNPYELSPLFQSSTFVPHNKFPYFDFAGRHFRIGELEKKKVIVVMCGESMLNAGVATQLLLTLFDVRGVLHYGIAGNLNSKHQIGDVAIPKYWAHTGEWHWQRFGDKEDGNGKFNTEFGYLKFSDYKNYTKHSESSVENLLNKVWYQPERIFPVNGTPEKWQDVFWVPVDKTYFEIARKRKNFELIRCVKTTCLPKKPVVVRVKKGVSGNVFVDNRAYREHLKSKFDATPTDMESAAVALVCFQQNVPFIAFRGLSDLAGGGSGLKSEIFTHLTLAAQNAFDVLVKFISLL</sequence>
<reference evidence="1" key="1">
    <citation type="submission" date="2023-10" db="EMBL/GenBank/DDBJ databases">
        <authorList>
            <person name="Rodriguez Cubillos JULIANA M."/>
            <person name="De Vega J."/>
        </authorList>
    </citation>
    <scope>NUCLEOTIDE SEQUENCE</scope>
</reference>
<organism evidence="1 2">
    <name type="scientific">Trifolium pratense</name>
    <name type="common">Red clover</name>
    <dbReference type="NCBI Taxonomy" id="57577"/>
    <lineage>
        <taxon>Eukaryota</taxon>
        <taxon>Viridiplantae</taxon>
        <taxon>Streptophyta</taxon>
        <taxon>Embryophyta</taxon>
        <taxon>Tracheophyta</taxon>
        <taxon>Spermatophyta</taxon>
        <taxon>Magnoliopsida</taxon>
        <taxon>eudicotyledons</taxon>
        <taxon>Gunneridae</taxon>
        <taxon>Pentapetalae</taxon>
        <taxon>rosids</taxon>
        <taxon>fabids</taxon>
        <taxon>Fabales</taxon>
        <taxon>Fabaceae</taxon>
        <taxon>Papilionoideae</taxon>
        <taxon>50 kb inversion clade</taxon>
        <taxon>NPAAA clade</taxon>
        <taxon>Hologalegina</taxon>
        <taxon>IRL clade</taxon>
        <taxon>Trifolieae</taxon>
        <taxon>Trifolium</taxon>
    </lineage>
</organism>
<accession>A0ACB0IW18</accession>
<comment type="caution">
    <text evidence="1">The sequence shown here is derived from an EMBL/GenBank/DDBJ whole genome shotgun (WGS) entry which is preliminary data.</text>
</comment>
<dbReference type="EMBL" id="CASHSV030000013">
    <property type="protein sequence ID" value="CAJ2636779.1"/>
    <property type="molecule type" value="Genomic_DNA"/>
</dbReference>
<protein>
    <submittedName>
        <fullName evidence="1">Uncharacterized protein</fullName>
    </submittedName>
</protein>
<name>A0ACB0IW18_TRIPR</name>